<dbReference type="CDD" id="cd07377">
    <property type="entry name" value="WHTH_GntR"/>
    <property type="match status" value="1"/>
</dbReference>
<keyword evidence="5" id="KW-0804">Transcription</keyword>
<dbReference type="InterPro" id="IPR051446">
    <property type="entry name" value="HTH_trans_reg/aminotransferase"/>
</dbReference>
<dbReference type="InterPro" id="IPR000524">
    <property type="entry name" value="Tscrpt_reg_HTH_GntR"/>
</dbReference>
<gene>
    <name evidence="8" type="ORF">HNR07_000253</name>
</gene>
<dbReference type="GO" id="GO:0003677">
    <property type="term" value="F:DNA binding"/>
    <property type="evidence" value="ECO:0007669"/>
    <property type="project" value="UniProtKB-KW"/>
</dbReference>
<evidence type="ECO:0000256" key="3">
    <source>
        <dbReference type="ARBA" id="ARBA00023015"/>
    </source>
</evidence>
<dbReference type="PROSITE" id="PS50949">
    <property type="entry name" value="HTH_GNTR"/>
    <property type="match status" value="1"/>
</dbReference>
<keyword evidence="8" id="KW-0032">Aminotransferase</keyword>
<comment type="similarity">
    <text evidence="1">In the C-terminal section; belongs to the class-I pyridoxal-phosphate-dependent aminotransferase family.</text>
</comment>
<evidence type="ECO:0000256" key="6">
    <source>
        <dbReference type="SAM" id="MobiDB-lite"/>
    </source>
</evidence>
<dbReference type="RefSeq" id="WP_184360815.1">
    <property type="nucleotide sequence ID" value="NZ_BAAAKM010000089.1"/>
</dbReference>
<name>A0A840WCX9_9ACTN</name>
<evidence type="ECO:0000256" key="5">
    <source>
        <dbReference type="ARBA" id="ARBA00023163"/>
    </source>
</evidence>
<accession>A0A840WCX9</accession>
<dbReference type="Gene3D" id="3.40.640.10">
    <property type="entry name" value="Type I PLP-dependent aspartate aminotransferase-like (Major domain)"/>
    <property type="match status" value="1"/>
</dbReference>
<evidence type="ECO:0000259" key="7">
    <source>
        <dbReference type="PROSITE" id="PS50949"/>
    </source>
</evidence>
<dbReference type="EMBL" id="JACHDO010000001">
    <property type="protein sequence ID" value="MBB5489116.1"/>
    <property type="molecule type" value="Genomic_DNA"/>
</dbReference>
<organism evidence="8 9">
    <name type="scientific">Nocardiopsis metallicus</name>
    <dbReference type="NCBI Taxonomy" id="179819"/>
    <lineage>
        <taxon>Bacteria</taxon>
        <taxon>Bacillati</taxon>
        <taxon>Actinomycetota</taxon>
        <taxon>Actinomycetes</taxon>
        <taxon>Streptosporangiales</taxon>
        <taxon>Nocardiopsidaceae</taxon>
        <taxon>Nocardiopsis</taxon>
    </lineage>
</organism>
<dbReference type="InterPro" id="IPR036390">
    <property type="entry name" value="WH_DNA-bd_sf"/>
</dbReference>
<dbReference type="CDD" id="cd00609">
    <property type="entry name" value="AAT_like"/>
    <property type="match status" value="1"/>
</dbReference>
<dbReference type="GO" id="GO:0030170">
    <property type="term" value="F:pyridoxal phosphate binding"/>
    <property type="evidence" value="ECO:0007669"/>
    <property type="project" value="InterPro"/>
</dbReference>
<evidence type="ECO:0000256" key="2">
    <source>
        <dbReference type="ARBA" id="ARBA00022898"/>
    </source>
</evidence>
<dbReference type="Pfam" id="PF00155">
    <property type="entry name" value="Aminotran_1_2"/>
    <property type="match status" value="1"/>
</dbReference>
<dbReference type="InterPro" id="IPR015421">
    <property type="entry name" value="PyrdxlP-dep_Trfase_major"/>
</dbReference>
<dbReference type="PANTHER" id="PTHR46577">
    <property type="entry name" value="HTH-TYPE TRANSCRIPTIONAL REGULATORY PROTEIN GABR"/>
    <property type="match status" value="1"/>
</dbReference>
<keyword evidence="2" id="KW-0663">Pyridoxal phosphate</keyword>
<feature type="domain" description="HTH gntR-type" evidence="7">
    <location>
        <begin position="17"/>
        <end position="85"/>
    </location>
</feature>
<dbReference type="InterPro" id="IPR015424">
    <property type="entry name" value="PyrdxlP-dep_Trfase"/>
</dbReference>
<keyword evidence="9" id="KW-1185">Reference proteome</keyword>
<keyword evidence="4" id="KW-0238">DNA-binding</keyword>
<dbReference type="GO" id="GO:0008483">
    <property type="term" value="F:transaminase activity"/>
    <property type="evidence" value="ECO:0007669"/>
    <property type="project" value="UniProtKB-KW"/>
</dbReference>
<keyword evidence="8" id="KW-0808">Transferase</keyword>
<evidence type="ECO:0000256" key="4">
    <source>
        <dbReference type="ARBA" id="ARBA00023125"/>
    </source>
</evidence>
<dbReference type="SMART" id="SM00345">
    <property type="entry name" value="HTH_GNTR"/>
    <property type="match status" value="1"/>
</dbReference>
<dbReference type="Gene3D" id="1.10.10.10">
    <property type="entry name" value="Winged helix-like DNA-binding domain superfamily/Winged helix DNA-binding domain"/>
    <property type="match status" value="1"/>
</dbReference>
<feature type="region of interest" description="Disordered" evidence="6">
    <location>
        <begin position="85"/>
        <end position="105"/>
    </location>
</feature>
<dbReference type="InterPro" id="IPR004839">
    <property type="entry name" value="Aminotransferase_I/II_large"/>
</dbReference>
<reference evidence="8 9" key="1">
    <citation type="submission" date="2020-08" db="EMBL/GenBank/DDBJ databases">
        <title>Sequencing the genomes of 1000 actinobacteria strains.</title>
        <authorList>
            <person name="Klenk H.-P."/>
        </authorList>
    </citation>
    <scope>NUCLEOTIDE SEQUENCE [LARGE SCALE GENOMIC DNA]</scope>
    <source>
        <strain evidence="8 9">DSM 44598</strain>
    </source>
</reference>
<comment type="caution">
    <text evidence="8">The sequence shown here is derived from an EMBL/GenBank/DDBJ whole genome shotgun (WGS) entry which is preliminary data.</text>
</comment>
<protein>
    <submittedName>
        <fullName evidence="8">GntR family transcriptional regulator/MocR family aminotransferase</fullName>
    </submittedName>
</protein>
<proteinExistence type="inferred from homology"/>
<dbReference type="PANTHER" id="PTHR46577:SF1">
    <property type="entry name" value="HTH-TYPE TRANSCRIPTIONAL REGULATORY PROTEIN GABR"/>
    <property type="match status" value="1"/>
</dbReference>
<dbReference type="InterPro" id="IPR036388">
    <property type="entry name" value="WH-like_DNA-bd_sf"/>
</dbReference>
<evidence type="ECO:0000256" key="1">
    <source>
        <dbReference type="ARBA" id="ARBA00005384"/>
    </source>
</evidence>
<evidence type="ECO:0000313" key="9">
    <source>
        <dbReference type="Proteomes" id="UP000579647"/>
    </source>
</evidence>
<dbReference type="Pfam" id="PF00392">
    <property type="entry name" value="GntR"/>
    <property type="match status" value="1"/>
</dbReference>
<sequence length="466" mass="49637">MSGTNFLQLHTRDVPRGRRVAWLVSQVRTALREGRVETGTRMPPTRALAEELGVARGTVVEAYRRLTEEGLLTANRGGGTVVSASPAPAATTTGPISPNPGEAGAEPDLLDISTGTPDLSAFPRAAWLRAENTVLSGSGGRALSYAPAQGSYELRTELSSWLARSRGVLASPERIIVTGGVTGALSLLARVLLDRGLGTVAVEDPGAEGNRRILDHWMAGLVPVPVDREGLVVAELAATGTATVLTTPAHQFPTGVVLSPARRRALLAWARERNGLVIEDDYDSEYRYDRRPVRALHGMDPERVAHVSSLSKTLGPGLRIGWLVAPAHLHEDLVRARWATDLGSPVLPQLALAELLRSGALERHLRTMRTRHRRRRDAAVRAVAEHLPDAVVEGVAAGIHLLVLLPGHVDDAELAARARHEGIRVEPLSSMRAAPGPPGVVVSYGTHPPARLASAIAVLGGLVKRS</sequence>
<evidence type="ECO:0000313" key="8">
    <source>
        <dbReference type="EMBL" id="MBB5489116.1"/>
    </source>
</evidence>
<dbReference type="Proteomes" id="UP000579647">
    <property type="component" value="Unassembled WGS sequence"/>
</dbReference>
<keyword evidence="3" id="KW-0805">Transcription regulation</keyword>
<dbReference type="AlphaFoldDB" id="A0A840WCX9"/>
<dbReference type="SUPFAM" id="SSF53383">
    <property type="entry name" value="PLP-dependent transferases"/>
    <property type="match status" value="1"/>
</dbReference>
<dbReference type="GO" id="GO:0003700">
    <property type="term" value="F:DNA-binding transcription factor activity"/>
    <property type="evidence" value="ECO:0007669"/>
    <property type="project" value="InterPro"/>
</dbReference>
<dbReference type="SUPFAM" id="SSF46785">
    <property type="entry name" value="Winged helix' DNA-binding domain"/>
    <property type="match status" value="1"/>
</dbReference>
<dbReference type="PRINTS" id="PR00035">
    <property type="entry name" value="HTHGNTR"/>
</dbReference>